<dbReference type="Proteomes" id="UP000013564">
    <property type="component" value="Segment"/>
</dbReference>
<dbReference type="OrthoDB" id="26301at10239"/>
<evidence type="ECO:0000313" key="2">
    <source>
        <dbReference type="Proteomes" id="UP000013564"/>
    </source>
</evidence>
<dbReference type="EMBL" id="KC751414">
    <property type="protein sequence ID" value="AGK87047.1"/>
    <property type="molecule type" value="Genomic_DNA"/>
</dbReference>
<dbReference type="GeneID" id="16207420"/>
<proteinExistence type="predicted"/>
<protein>
    <submittedName>
        <fullName evidence="1">Putative endolysin</fullName>
    </submittedName>
</protein>
<gene>
    <name evidence="1" type="ORF">RIO-1_33</name>
</gene>
<accession>R4JE22</accession>
<reference evidence="1 2" key="1">
    <citation type="journal article" date="2013" name="J. Virol.">
        <title>Morphology, Physiological Characteristics, and Complete Sequence of Marine Bacteriophage RIO-1 Infecting Pseudoalteromonas marina.</title>
        <authorList>
            <person name="Hardies S.C."/>
            <person name="Hwang Y.J."/>
            <person name="Hwang C.Y."/>
            <person name="Jang G.I."/>
            <person name="Cho B.C."/>
        </authorList>
    </citation>
    <scope>NUCLEOTIDE SEQUENCE [LARGE SCALE GENOMIC DNA]</scope>
</reference>
<dbReference type="RefSeq" id="YP_008051103.1">
    <property type="nucleotide sequence ID" value="NC_021300.1"/>
</dbReference>
<evidence type="ECO:0000313" key="1">
    <source>
        <dbReference type="EMBL" id="AGK87047.1"/>
    </source>
</evidence>
<sequence>MQIKYDYQELKSFIHELLDKISIASNRPGIYKSHVAEVLLMIAAHESKGTEYREQLGGGPAKGIFQIEPETHDSIWDNSDIIHEVAKSCGIRRNVDLLENDDVYSVFMARMYIAMDSNPCPKPPSYKNMAKYCKEYWNRTGKATWEKYNDDYMAYKRGDI</sequence>
<name>R4JE22_9CAUD</name>
<keyword evidence="2" id="KW-1185">Reference proteome</keyword>
<dbReference type="KEGG" id="vg:16207420"/>
<organism evidence="1 2">
    <name type="scientific">Pseudoalteromonas phage RIO-1</name>
    <dbReference type="NCBI Taxonomy" id="1316739"/>
    <lineage>
        <taxon>Viruses</taxon>
        <taxon>Duplodnaviria</taxon>
        <taxon>Heunggongvirae</taxon>
        <taxon>Uroviricota</taxon>
        <taxon>Caudoviricetes</taxon>
        <taxon>Zobellviridae</taxon>
        <taxon>Melvirus</taxon>
        <taxon>Melvirus orientalis</taxon>
    </lineage>
</organism>